<organism evidence="1">
    <name type="scientific">marine metagenome</name>
    <dbReference type="NCBI Taxonomy" id="408172"/>
    <lineage>
        <taxon>unclassified sequences</taxon>
        <taxon>metagenomes</taxon>
        <taxon>ecological metagenomes</taxon>
    </lineage>
</organism>
<proteinExistence type="predicted"/>
<gene>
    <name evidence="1" type="ORF">METZ01_LOCUS511975</name>
</gene>
<protein>
    <submittedName>
        <fullName evidence="1">Uncharacterized protein</fullName>
    </submittedName>
</protein>
<accession>A0A383EQT9</accession>
<dbReference type="EMBL" id="UINC01227992">
    <property type="protein sequence ID" value="SVE59121.1"/>
    <property type="molecule type" value="Genomic_DNA"/>
</dbReference>
<evidence type="ECO:0000313" key="1">
    <source>
        <dbReference type="EMBL" id="SVE59121.1"/>
    </source>
</evidence>
<reference evidence="1" key="1">
    <citation type="submission" date="2018-05" db="EMBL/GenBank/DDBJ databases">
        <authorList>
            <person name="Lanie J.A."/>
            <person name="Ng W.-L."/>
            <person name="Kazmierczak K.M."/>
            <person name="Andrzejewski T.M."/>
            <person name="Davidsen T.M."/>
            <person name="Wayne K.J."/>
            <person name="Tettelin H."/>
            <person name="Glass J.I."/>
            <person name="Rusch D."/>
            <person name="Podicherti R."/>
            <person name="Tsui H.-C.T."/>
            <person name="Winkler M.E."/>
        </authorList>
    </citation>
    <scope>NUCLEOTIDE SEQUENCE</scope>
</reference>
<name>A0A383EQT9_9ZZZZ</name>
<feature type="non-terminal residue" evidence="1">
    <location>
        <position position="1"/>
    </location>
</feature>
<dbReference type="AlphaFoldDB" id="A0A383EQT9"/>
<sequence length="31" mass="3567">GTKINNPDELKLILSKLEQILELKLHVNPKK</sequence>